<comment type="similarity">
    <text evidence="3">Belongs to the PTH2 family.</text>
</comment>
<dbReference type="GO" id="GO:0004045">
    <property type="term" value="F:peptidyl-tRNA hydrolase activity"/>
    <property type="evidence" value="ECO:0007669"/>
    <property type="project" value="UniProtKB-EC"/>
</dbReference>
<dbReference type="CDD" id="cd02430">
    <property type="entry name" value="PTH2"/>
    <property type="match status" value="1"/>
</dbReference>
<comment type="caution">
    <text evidence="6">The sequence shown here is derived from an EMBL/GenBank/DDBJ whole genome shotgun (WGS) entry which is preliminary data.</text>
</comment>
<evidence type="ECO:0000256" key="4">
    <source>
        <dbReference type="ARBA" id="ARBA00048707"/>
    </source>
</evidence>
<dbReference type="PANTHER" id="PTHR12649:SF11">
    <property type="entry name" value="PEPTIDYL-TRNA HYDROLASE 2, MITOCHONDRIAL"/>
    <property type="match status" value="1"/>
</dbReference>
<evidence type="ECO:0000256" key="1">
    <source>
        <dbReference type="ARBA" id="ARBA00013260"/>
    </source>
</evidence>
<dbReference type="Gene3D" id="3.40.1490.10">
    <property type="entry name" value="Bit1"/>
    <property type="match status" value="1"/>
</dbReference>
<feature type="region of interest" description="Disordered" evidence="5">
    <location>
        <begin position="87"/>
        <end position="110"/>
    </location>
</feature>
<dbReference type="Proteomes" id="UP000765509">
    <property type="component" value="Unassembled WGS sequence"/>
</dbReference>
<feature type="region of interest" description="Disordered" evidence="5">
    <location>
        <begin position="1"/>
        <end position="20"/>
    </location>
</feature>
<sequence>MASARQRAAVHAHSRPPSKIPAQAVQRSGILIINLGERIESPISAATMPPSASGVIPEPWFTYLALIVSSLTIGYWVGVGNSLGYTRGGSRSKNDSSASEEEVDDWKDQSDSELEYSGKLASLATEDTKLVLVVRTDLEMTKGKIAAQCCHATLACYKDLKHSNPAMLRVWERGGQAKIALKLQKNECDSEEDEMLLLKAQARSLGLCAQDIRDAGRTQIAAGSRTVLGIGPGPVRLIDQVTRHLKLL</sequence>
<dbReference type="EC" id="3.1.1.29" evidence="1"/>
<dbReference type="InterPro" id="IPR002833">
    <property type="entry name" value="PTH2"/>
</dbReference>
<dbReference type="Pfam" id="PF01981">
    <property type="entry name" value="PTH2"/>
    <property type="match status" value="1"/>
</dbReference>
<evidence type="ECO:0000313" key="6">
    <source>
        <dbReference type="EMBL" id="MBW0500858.1"/>
    </source>
</evidence>
<gene>
    <name evidence="6" type="ORF">O181_040573</name>
</gene>
<dbReference type="FunFam" id="3.40.1490.10:FF:000001">
    <property type="entry name" value="Peptidyl-tRNA hydrolase 2"/>
    <property type="match status" value="1"/>
</dbReference>
<dbReference type="InterPro" id="IPR023476">
    <property type="entry name" value="Pep_tRNA_hydro_II_dom_sf"/>
</dbReference>
<name>A0A9Q3HCZ8_9BASI</name>
<dbReference type="PANTHER" id="PTHR12649">
    <property type="entry name" value="PEPTIDYL-TRNA HYDROLASE 2"/>
    <property type="match status" value="1"/>
</dbReference>
<dbReference type="AlphaFoldDB" id="A0A9Q3HCZ8"/>
<dbReference type="EMBL" id="AVOT02016028">
    <property type="protein sequence ID" value="MBW0500858.1"/>
    <property type="molecule type" value="Genomic_DNA"/>
</dbReference>
<accession>A0A9Q3HCZ8</accession>
<evidence type="ECO:0000256" key="3">
    <source>
        <dbReference type="ARBA" id="ARBA00038050"/>
    </source>
</evidence>
<proteinExistence type="inferred from homology"/>
<keyword evidence="7" id="KW-1185">Reference proteome</keyword>
<evidence type="ECO:0000256" key="5">
    <source>
        <dbReference type="SAM" id="MobiDB-lite"/>
    </source>
</evidence>
<evidence type="ECO:0000256" key="2">
    <source>
        <dbReference type="ARBA" id="ARBA00022801"/>
    </source>
</evidence>
<dbReference type="NCBIfam" id="TIGR00283">
    <property type="entry name" value="arch_pth2"/>
    <property type="match status" value="1"/>
</dbReference>
<dbReference type="GO" id="GO:0005829">
    <property type="term" value="C:cytosol"/>
    <property type="evidence" value="ECO:0007669"/>
    <property type="project" value="TreeGrafter"/>
</dbReference>
<evidence type="ECO:0000313" key="7">
    <source>
        <dbReference type="Proteomes" id="UP000765509"/>
    </source>
</evidence>
<keyword evidence="2" id="KW-0378">Hydrolase</keyword>
<protein>
    <recommendedName>
        <fullName evidence="1">peptidyl-tRNA hydrolase</fullName>
        <ecNumber evidence="1">3.1.1.29</ecNumber>
    </recommendedName>
</protein>
<dbReference type="OrthoDB" id="1733656at2759"/>
<reference evidence="6" key="1">
    <citation type="submission" date="2021-03" db="EMBL/GenBank/DDBJ databases">
        <title>Draft genome sequence of rust myrtle Austropuccinia psidii MF-1, a brazilian biotype.</title>
        <authorList>
            <person name="Quecine M.C."/>
            <person name="Pachon D.M.R."/>
            <person name="Bonatelli M.L."/>
            <person name="Correr F.H."/>
            <person name="Franceschini L.M."/>
            <person name="Leite T.F."/>
            <person name="Margarido G.R.A."/>
            <person name="Almeida C.A."/>
            <person name="Ferrarezi J.A."/>
            <person name="Labate C.A."/>
        </authorList>
    </citation>
    <scope>NUCLEOTIDE SEQUENCE</scope>
    <source>
        <strain evidence="6">MF-1</strain>
    </source>
</reference>
<comment type="catalytic activity">
    <reaction evidence="4">
        <text>an N-acyl-L-alpha-aminoacyl-tRNA + H2O = an N-acyl-L-amino acid + a tRNA + H(+)</text>
        <dbReference type="Rhea" id="RHEA:54448"/>
        <dbReference type="Rhea" id="RHEA-COMP:10123"/>
        <dbReference type="Rhea" id="RHEA-COMP:13883"/>
        <dbReference type="ChEBI" id="CHEBI:15377"/>
        <dbReference type="ChEBI" id="CHEBI:15378"/>
        <dbReference type="ChEBI" id="CHEBI:59874"/>
        <dbReference type="ChEBI" id="CHEBI:78442"/>
        <dbReference type="ChEBI" id="CHEBI:138191"/>
        <dbReference type="EC" id="3.1.1.29"/>
    </reaction>
</comment>
<organism evidence="6 7">
    <name type="scientific">Austropuccinia psidii MF-1</name>
    <dbReference type="NCBI Taxonomy" id="1389203"/>
    <lineage>
        <taxon>Eukaryota</taxon>
        <taxon>Fungi</taxon>
        <taxon>Dikarya</taxon>
        <taxon>Basidiomycota</taxon>
        <taxon>Pucciniomycotina</taxon>
        <taxon>Pucciniomycetes</taxon>
        <taxon>Pucciniales</taxon>
        <taxon>Sphaerophragmiaceae</taxon>
        <taxon>Austropuccinia</taxon>
    </lineage>
</organism>
<dbReference type="SUPFAM" id="SSF102462">
    <property type="entry name" value="Peptidyl-tRNA hydrolase II"/>
    <property type="match status" value="1"/>
</dbReference>